<feature type="transmembrane region" description="Helical" evidence="7">
    <location>
        <begin position="164"/>
        <end position="189"/>
    </location>
</feature>
<dbReference type="SUPFAM" id="SSF51735">
    <property type="entry name" value="NAD(P)-binding Rossmann-fold domains"/>
    <property type="match status" value="1"/>
</dbReference>
<dbReference type="EMBL" id="VSIV01000082">
    <property type="protein sequence ID" value="TYB34041.1"/>
    <property type="molecule type" value="Genomic_DNA"/>
</dbReference>
<dbReference type="InterPro" id="IPR036291">
    <property type="entry name" value="NAD(P)-bd_dom_sf"/>
</dbReference>
<dbReference type="Pfam" id="PF00999">
    <property type="entry name" value="Na_H_Exchanger"/>
    <property type="match status" value="1"/>
</dbReference>
<comment type="caution">
    <text evidence="9">The sequence shown here is derived from an EMBL/GenBank/DDBJ whole genome shotgun (WGS) entry which is preliminary data.</text>
</comment>
<evidence type="ECO:0000313" key="9">
    <source>
        <dbReference type="EMBL" id="TYB34041.1"/>
    </source>
</evidence>
<name>A0A5D0MQQ7_FLESI</name>
<keyword evidence="6 7" id="KW-0472">Membrane</keyword>
<feature type="transmembrane region" description="Helical" evidence="7">
    <location>
        <begin position="195"/>
        <end position="215"/>
    </location>
</feature>
<evidence type="ECO:0000313" key="10">
    <source>
        <dbReference type="Proteomes" id="UP000323337"/>
    </source>
</evidence>
<dbReference type="GO" id="GO:0016020">
    <property type="term" value="C:membrane"/>
    <property type="evidence" value="ECO:0007669"/>
    <property type="project" value="UniProtKB-SubCell"/>
</dbReference>
<feature type="domain" description="Cation/H+ exchanger transmembrane" evidence="8">
    <location>
        <begin position="32"/>
        <end position="392"/>
    </location>
</feature>
<keyword evidence="3" id="KW-0813">Transport</keyword>
<reference evidence="9 10" key="1">
    <citation type="submission" date="2019-08" db="EMBL/GenBank/DDBJ databases">
        <title>Genomic characterization of a novel candidate phylum (ARYD3) from a high temperature, high salinity tertiary oil reservoir in north central Oklahoma, USA.</title>
        <authorList>
            <person name="Youssef N.H."/>
            <person name="Yadav A."/>
            <person name="Elshahed M.S."/>
        </authorList>
    </citation>
    <scope>NUCLEOTIDE SEQUENCE [LARGE SCALE GENOMIC DNA]</scope>
    <source>
        <strain evidence="9">ARYD1</strain>
    </source>
</reference>
<sequence length="463" mass="51787">MRIISVYLLIKGVFNTMEHFSFLQEITVVFILSSFVIFLFNKMKLPSILGFIITGLLAGPYGFKLVSEVEQVNLISEIGIILLLFTIGLEFSLKRLNKIKDIFFYGGSLQVFGTIILTFTAAYFILGFSVKLSLVISFIISLSSTAIVLKIFQEQGETQTPHGNISVGILIFQDITVVIMLLLIPYLSAGAQADFAGIAYALLKSALIILGFFLVARKIVPKLIYEVLKLQNNELFLIFSLSICFIIAFIADKAGLSLAFGAFLAGIIISESEYSHHVFENIMPFKEVFVSFFFISIGMLLNINFFLQKPFTILALTLLIMFFKCIIVVLGMRIIKIPLKAAFLAGISLSQIGEFSFLLTRFAYENGILSDAIFQYLISSTIITMMLSILLIKEMHVLVGWLDRFITFDALEKGGKKPVSSLKNHVIIIGYGISGKNLVKSCKTFNIPYVIIEFNPKTVRYYS</sequence>
<evidence type="ECO:0000256" key="1">
    <source>
        <dbReference type="ARBA" id="ARBA00004141"/>
    </source>
</evidence>
<accession>A0A5D0MQQ7</accession>
<comment type="similarity">
    <text evidence="2">Belongs to the monovalent cation:proton antiporter 2 (CPA2) transporter (TC 2.A.37) family.</text>
</comment>
<feature type="non-terminal residue" evidence="9">
    <location>
        <position position="463"/>
    </location>
</feature>
<organism evidence="9 10">
    <name type="scientific">Flexistipes sinusarabici</name>
    <dbReference type="NCBI Taxonomy" id="2352"/>
    <lineage>
        <taxon>Bacteria</taxon>
        <taxon>Pseudomonadati</taxon>
        <taxon>Deferribacterota</taxon>
        <taxon>Deferribacteres</taxon>
        <taxon>Deferribacterales</taxon>
        <taxon>Flexistipitaceae</taxon>
        <taxon>Flexistipes</taxon>
    </lineage>
</organism>
<feature type="transmembrane region" description="Helical" evidence="7">
    <location>
        <begin position="20"/>
        <end position="40"/>
    </location>
</feature>
<dbReference type="GO" id="GO:0015297">
    <property type="term" value="F:antiporter activity"/>
    <property type="evidence" value="ECO:0007669"/>
    <property type="project" value="InterPro"/>
</dbReference>
<feature type="transmembrane region" description="Helical" evidence="7">
    <location>
        <begin position="47"/>
        <end position="66"/>
    </location>
</feature>
<keyword evidence="4 7" id="KW-0812">Transmembrane</keyword>
<protein>
    <submittedName>
        <fullName evidence="9">Potassium transporter KefB</fullName>
    </submittedName>
</protein>
<feature type="transmembrane region" description="Helical" evidence="7">
    <location>
        <begin position="103"/>
        <end position="126"/>
    </location>
</feature>
<dbReference type="PANTHER" id="PTHR42751:SF3">
    <property type="entry name" value="SODIUM_GLUTAMATE SYMPORTER"/>
    <property type="match status" value="1"/>
</dbReference>
<evidence type="ECO:0000256" key="3">
    <source>
        <dbReference type="ARBA" id="ARBA00022448"/>
    </source>
</evidence>
<evidence type="ECO:0000256" key="4">
    <source>
        <dbReference type="ARBA" id="ARBA00022692"/>
    </source>
</evidence>
<gene>
    <name evidence="9" type="ORF">FXF49_03235</name>
</gene>
<dbReference type="Gene3D" id="1.20.1530.20">
    <property type="match status" value="1"/>
</dbReference>
<keyword evidence="5 7" id="KW-1133">Transmembrane helix</keyword>
<evidence type="ECO:0000256" key="6">
    <source>
        <dbReference type="ARBA" id="ARBA00023136"/>
    </source>
</evidence>
<dbReference type="AlphaFoldDB" id="A0A5D0MQQ7"/>
<feature type="transmembrane region" description="Helical" evidence="7">
    <location>
        <begin position="313"/>
        <end position="335"/>
    </location>
</feature>
<comment type="subcellular location">
    <subcellularLocation>
        <location evidence="1">Membrane</location>
        <topology evidence="1">Multi-pass membrane protein</topology>
    </subcellularLocation>
</comment>
<dbReference type="PANTHER" id="PTHR42751">
    <property type="entry name" value="SODIUM/HYDROGEN EXCHANGER FAMILY/TRKA DOMAIN PROTEIN"/>
    <property type="match status" value="1"/>
</dbReference>
<evidence type="ECO:0000256" key="2">
    <source>
        <dbReference type="ARBA" id="ARBA00005551"/>
    </source>
</evidence>
<dbReference type="InterPro" id="IPR006153">
    <property type="entry name" value="Cation/H_exchanger_TM"/>
</dbReference>
<dbReference type="InterPro" id="IPR038770">
    <property type="entry name" value="Na+/solute_symporter_sf"/>
</dbReference>
<feature type="transmembrane region" description="Helical" evidence="7">
    <location>
        <begin position="288"/>
        <end position="307"/>
    </location>
</feature>
<evidence type="ECO:0000256" key="5">
    <source>
        <dbReference type="ARBA" id="ARBA00022989"/>
    </source>
</evidence>
<feature type="transmembrane region" description="Helical" evidence="7">
    <location>
        <begin position="72"/>
        <end position="91"/>
    </location>
</feature>
<evidence type="ECO:0000256" key="7">
    <source>
        <dbReference type="SAM" id="Phobius"/>
    </source>
</evidence>
<dbReference type="Gene3D" id="3.40.50.720">
    <property type="entry name" value="NAD(P)-binding Rossmann-like Domain"/>
    <property type="match status" value="1"/>
</dbReference>
<feature type="transmembrane region" description="Helical" evidence="7">
    <location>
        <begin position="372"/>
        <end position="392"/>
    </location>
</feature>
<evidence type="ECO:0000259" key="8">
    <source>
        <dbReference type="Pfam" id="PF00999"/>
    </source>
</evidence>
<dbReference type="Proteomes" id="UP000323337">
    <property type="component" value="Unassembled WGS sequence"/>
</dbReference>
<feature type="transmembrane region" description="Helical" evidence="7">
    <location>
        <begin position="235"/>
        <end position="251"/>
    </location>
</feature>
<feature type="transmembrane region" description="Helical" evidence="7">
    <location>
        <begin position="132"/>
        <end position="152"/>
    </location>
</feature>
<proteinExistence type="inferred from homology"/>
<dbReference type="GO" id="GO:1902600">
    <property type="term" value="P:proton transmembrane transport"/>
    <property type="evidence" value="ECO:0007669"/>
    <property type="project" value="InterPro"/>
</dbReference>